<dbReference type="Proteomes" id="UP000277204">
    <property type="component" value="Unassembled WGS sequence"/>
</dbReference>
<keyword evidence="2" id="KW-1185">Reference proteome</keyword>
<sequence>METLDNIQERKNEKIAINDGRAGTEKFTSKTEYTEANKQVKRSIIADKRQYVEDTAATAEKLQEKKISNNYTKERRKI</sequence>
<name>A0A183MLV8_9TREM</name>
<evidence type="ECO:0000313" key="1">
    <source>
        <dbReference type="EMBL" id="VDP22778.1"/>
    </source>
</evidence>
<organism evidence="1 2">
    <name type="scientific">Schistosoma margrebowiei</name>
    <dbReference type="NCBI Taxonomy" id="48269"/>
    <lineage>
        <taxon>Eukaryota</taxon>
        <taxon>Metazoa</taxon>
        <taxon>Spiralia</taxon>
        <taxon>Lophotrochozoa</taxon>
        <taxon>Platyhelminthes</taxon>
        <taxon>Trematoda</taxon>
        <taxon>Digenea</taxon>
        <taxon>Strigeidida</taxon>
        <taxon>Schistosomatoidea</taxon>
        <taxon>Schistosomatidae</taxon>
        <taxon>Schistosoma</taxon>
    </lineage>
</organism>
<gene>
    <name evidence="1" type="ORF">SMRZ_LOCUS17033</name>
</gene>
<dbReference type="AlphaFoldDB" id="A0A183MLV8"/>
<reference evidence="1 2" key="1">
    <citation type="submission" date="2018-11" db="EMBL/GenBank/DDBJ databases">
        <authorList>
            <consortium name="Pathogen Informatics"/>
        </authorList>
    </citation>
    <scope>NUCLEOTIDE SEQUENCE [LARGE SCALE GENOMIC DNA]</scope>
    <source>
        <strain evidence="1 2">Zambia</strain>
    </source>
</reference>
<accession>A0A183MLV8</accession>
<evidence type="ECO:0000313" key="2">
    <source>
        <dbReference type="Proteomes" id="UP000277204"/>
    </source>
</evidence>
<proteinExistence type="predicted"/>
<dbReference type="EMBL" id="UZAI01017273">
    <property type="protein sequence ID" value="VDP22778.1"/>
    <property type="molecule type" value="Genomic_DNA"/>
</dbReference>
<protein>
    <submittedName>
        <fullName evidence="1">Uncharacterized protein</fullName>
    </submittedName>
</protein>